<dbReference type="EMBL" id="ACNN01000017">
    <property type="protein sequence ID" value="EEN82927.1"/>
    <property type="molecule type" value="Genomic_DNA"/>
</dbReference>
<reference evidence="1 2" key="1">
    <citation type="submission" date="2009-04" db="EMBL/GenBank/DDBJ databases">
        <authorList>
            <person name="Sebastian Y."/>
            <person name="Madupu R."/>
            <person name="Durkin A.S."/>
            <person name="Torralba M."/>
            <person name="Methe B."/>
            <person name="Sutton G.G."/>
            <person name="Strausberg R.L."/>
            <person name="Nelson K.E."/>
        </authorList>
    </citation>
    <scope>NUCLEOTIDE SEQUENCE [LARGE SCALE GENOMIC DNA]</scope>
    <source>
        <strain evidence="2">ATCC 35406 / BCRC 14492 / JCM 8526 / NCTC 13058 / HG 370</strain>
    </source>
</reference>
<name>C3JA61_POREA</name>
<dbReference type="AlphaFoldDB" id="C3JA61"/>
<dbReference type="Proteomes" id="UP000004295">
    <property type="component" value="Unassembled WGS sequence"/>
</dbReference>
<comment type="caution">
    <text evidence="1">The sequence shown here is derived from an EMBL/GenBank/DDBJ whole genome shotgun (WGS) entry which is preliminary data.</text>
</comment>
<protein>
    <submittedName>
        <fullName evidence="1">Uncharacterized protein</fullName>
    </submittedName>
</protein>
<evidence type="ECO:0000313" key="2">
    <source>
        <dbReference type="Proteomes" id="UP000004295"/>
    </source>
</evidence>
<gene>
    <name evidence="1" type="ORF">POREN0001_0160</name>
</gene>
<proteinExistence type="predicted"/>
<accession>C3JA61</accession>
<sequence>MVTHNLPLIEDFLRALTKGLTPPREKPTLRFYSLTESILIY</sequence>
<keyword evidence="2" id="KW-1185">Reference proteome</keyword>
<evidence type="ECO:0000313" key="1">
    <source>
        <dbReference type="EMBL" id="EEN82927.1"/>
    </source>
</evidence>
<organism evidence="1 2">
    <name type="scientific">Porphyromonas endodontalis (strain ATCC 35406 / DSM 24491 / JCM 8526 / CCUG 16442 / BCRC 14492 / NCTC 13058 / HG 370)</name>
    <name type="common">Bacteroides endodontalis</name>
    <dbReference type="NCBI Taxonomy" id="553175"/>
    <lineage>
        <taxon>Bacteria</taxon>
        <taxon>Pseudomonadati</taxon>
        <taxon>Bacteroidota</taxon>
        <taxon>Bacteroidia</taxon>
        <taxon>Bacteroidales</taxon>
        <taxon>Porphyromonadaceae</taxon>
        <taxon>Porphyromonas</taxon>
    </lineage>
</organism>